<keyword evidence="4" id="KW-1185">Reference proteome</keyword>
<feature type="domain" description="DUF6824" evidence="2">
    <location>
        <begin position="38"/>
        <end position="122"/>
    </location>
</feature>
<evidence type="ECO:0000313" key="3">
    <source>
        <dbReference type="EMBL" id="CAB9509376.1"/>
    </source>
</evidence>
<feature type="compositionally biased region" description="Basic and acidic residues" evidence="1">
    <location>
        <begin position="179"/>
        <end position="193"/>
    </location>
</feature>
<evidence type="ECO:0000259" key="2">
    <source>
        <dbReference type="Pfam" id="PF20710"/>
    </source>
</evidence>
<dbReference type="InterPro" id="IPR049227">
    <property type="entry name" value="DUF6824"/>
</dbReference>
<dbReference type="OrthoDB" id="45046at2759"/>
<reference evidence="3" key="1">
    <citation type="submission" date="2020-06" db="EMBL/GenBank/DDBJ databases">
        <authorList>
            <consortium name="Plant Systems Biology data submission"/>
        </authorList>
    </citation>
    <scope>NUCLEOTIDE SEQUENCE</scope>
    <source>
        <strain evidence="3">D6</strain>
    </source>
</reference>
<gene>
    <name evidence="3" type="ORF">SEMRO_387_G132150.1</name>
</gene>
<comment type="caution">
    <text evidence="3">The sequence shown here is derived from an EMBL/GenBank/DDBJ whole genome shotgun (WGS) entry which is preliminary data.</text>
</comment>
<sequence length="265" mass="29928">MPYTLNNMNQHFDGNFNVYVNPKGKRMLHPGFRPGPYDVICARGKQAFDHEGNKRFRAIVKMNRDAYADALTKYHKSQIVSKITCAIRHASPDGGFVKLINNRWHEVGDRTAKEKIGQTFRDLLDQQYSSSTKAKARARIQRRVDTFGSDSPDQSETSKQDEEEEAENMSTVSVVTHESTSERNKKDSNSTPDHVEIVKVEPPQEPSLFDTFSQLIDNSQASDDFEPLPLDYPTFIATESDHAASSDDESLDELQDICDYVGVSC</sequence>
<dbReference type="AlphaFoldDB" id="A0A9N8DV95"/>
<organism evidence="3 4">
    <name type="scientific">Seminavis robusta</name>
    <dbReference type="NCBI Taxonomy" id="568900"/>
    <lineage>
        <taxon>Eukaryota</taxon>
        <taxon>Sar</taxon>
        <taxon>Stramenopiles</taxon>
        <taxon>Ochrophyta</taxon>
        <taxon>Bacillariophyta</taxon>
        <taxon>Bacillariophyceae</taxon>
        <taxon>Bacillariophycidae</taxon>
        <taxon>Naviculales</taxon>
        <taxon>Naviculaceae</taxon>
        <taxon>Seminavis</taxon>
    </lineage>
</organism>
<evidence type="ECO:0000313" key="4">
    <source>
        <dbReference type="Proteomes" id="UP001153069"/>
    </source>
</evidence>
<protein>
    <submittedName>
        <fullName evidence="3">Nitrilase family, member 2</fullName>
    </submittedName>
</protein>
<dbReference type="Pfam" id="PF20710">
    <property type="entry name" value="DUF6824"/>
    <property type="match status" value="1"/>
</dbReference>
<dbReference type="Proteomes" id="UP001153069">
    <property type="component" value="Unassembled WGS sequence"/>
</dbReference>
<proteinExistence type="predicted"/>
<feature type="region of interest" description="Disordered" evidence="1">
    <location>
        <begin position="134"/>
        <end position="193"/>
    </location>
</feature>
<feature type="compositionally biased region" description="Polar residues" evidence="1">
    <location>
        <begin position="148"/>
        <end position="157"/>
    </location>
</feature>
<dbReference type="EMBL" id="CAICTM010000386">
    <property type="protein sequence ID" value="CAB9509376.1"/>
    <property type="molecule type" value="Genomic_DNA"/>
</dbReference>
<name>A0A9N8DV95_9STRA</name>
<evidence type="ECO:0000256" key="1">
    <source>
        <dbReference type="SAM" id="MobiDB-lite"/>
    </source>
</evidence>
<accession>A0A9N8DV95</accession>